<accession>A0ABQ9U5G7</accession>
<comment type="caution">
    <text evidence="1">The sequence shown here is derived from an EMBL/GenBank/DDBJ whole genome shotgun (WGS) entry which is preliminary data.</text>
</comment>
<protein>
    <submittedName>
        <fullName evidence="1">Vitamin K epoxide reductase complex subunit 1-like protein 1</fullName>
    </submittedName>
</protein>
<proteinExistence type="predicted"/>
<keyword evidence="2" id="KW-1185">Reference proteome</keyword>
<reference evidence="1 2" key="1">
    <citation type="submission" date="2023-05" db="EMBL/GenBank/DDBJ databases">
        <title>B98-5 Cell Line De Novo Hybrid Assembly: An Optical Mapping Approach.</title>
        <authorList>
            <person name="Kananen K."/>
            <person name="Auerbach J.A."/>
            <person name="Kautto E."/>
            <person name="Blachly J.S."/>
        </authorList>
    </citation>
    <scope>NUCLEOTIDE SEQUENCE [LARGE SCALE GENOMIC DNA]</scope>
    <source>
        <strain evidence="1">B95-8</strain>
        <tissue evidence="1">Cell line</tissue>
    </source>
</reference>
<gene>
    <name evidence="1" type="primary">VKORC1L1_2</name>
    <name evidence="1" type="ORF">P7K49_028819</name>
</gene>
<name>A0ABQ9U5G7_SAGOE</name>
<dbReference type="EMBL" id="JASSZA010000015">
    <property type="protein sequence ID" value="KAK2092291.1"/>
    <property type="molecule type" value="Genomic_DNA"/>
</dbReference>
<sequence length="52" mass="5868">MAAPVLLRVSVPPWERVACYAIYADHVEREKEWEPRVPGPLQPGALVSLQNQ</sequence>
<evidence type="ECO:0000313" key="2">
    <source>
        <dbReference type="Proteomes" id="UP001266305"/>
    </source>
</evidence>
<organism evidence="1 2">
    <name type="scientific">Saguinus oedipus</name>
    <name type="common">Cotton-top tamarin</name>
    <name type="synonym">Oedipomidas oedipus</name>
    <dbReference type="NCBI Taxonomy" id="9490"/>
    <lineage>
        <taxon>Eukaryota</taxon>
        <taxon>Metazoa</taxon>
        <taxon>Chordata</taxon>
        <taxon>Craniata</taxon>
        <taxon>Vertebrata</taxon>
        <taxon>Euteleostomi</taxon>
        <taxon>Mammalia</taxon>
        <taxon>Eutheria</taxon>
        <taxon>Euarchontoglires</taxon>
        <taxon>Primates</taxon>
        <taxon>Haplorrhini</taxon>
        <taxon>Platyrrhini</taxon>
        <taxon>Cebidae</taxon>
        <taxon>Callitrichinae</taxon>
        <taxon>Saguinus</taxon>
    </lineage>
</organism>
<dbReference type="Proteomes" id="UP001266305">
    <property type="component" value="Unassembled WGS sequence"/>
</dbReference>
<evidence type="ECO:0000313" key="1">
    <source>
        <dbReference type="EMBL" id="KAK2092291.1"/>
    </source>
</evidence>